<dbReference type="InterPro" id="IPR046335">
    <property type="entry name" value="LacI/GalR-like_sensor"/>
</dbReference>
<evidence type="ECO:0000259" key="5">
    <source>
        <dbReference type="PROSITE" id="PS50932"/>
    </source>
</evidence>
<dbReference type="Proteomes" id="UP000094463">
    <property type="component" value="Chromosome"/>
</dbReference>
<keyword evidence="4" id="KW-0804">Transcription</keyword>
<gene>
    <name evidence="6" type="primary">endR</name>
    <name evidence="6" type="ORF">BBEV_0239</name>
</gene>
<dbReference type="AlphaFoldDB" id="A0A1D7QRK7"/>
<dbReference type="InterPro" id="IPR000843">
    <property type="entry name" value="HTH_LacI"/>
</dbReference>
<evidence type="ECO:0000256" key="1">
    <source>
        <dbReference type="ARBA" id="ARBA00022491"/>
    </source>
</evidence>
<evidence type="ECO:0000313" key="6">
    <source>
        <dbReference type="EMBL" id="AOM81633.1"/>
    </source>
</evidence>
<organism evidence="6 7">
    <name type="scientific">Salisediminibacterium beveridgei</name>
    <dbReference type="NCBI Taxonomy" id="632773"/>
    <lineage>
        <taxon>Bacteria</taxon>
        <taxon>Bacillati</taxon>
        <taxon>Bacillota</taxon>
        <taxon>Bacilli</taxon>
        <taxon>Bacillales</taxon>
        <taxon>Bacillaceae</taxon>
        <taxon>Salisediminibacterium</taxon>
    </lineage>
</organism>
<name>A0A1D7QRK7_9BACI</name>
<dbReference type="GO" id="GO:0000976">
    <property type="term" value="F:transcription cis-regulatory region binding"/>
    <property type="evidence" value="ECO:0007669"/>
    <property type="project" value="TreeGrafter"/>
</dbReference>
<dbReference type="PROSITE" id="PS00356">
    <property type="entry name" value="HTH_LACI_1"/>
    <property type="match status" value="1"/>
</dbReference>
<sequence>MKSITIADVAKQSNVSKSTVSQYLNQRYQYMGEETKLRIENAIEELGYRPNIVARSLKQKSTTTIGVIVANILHAFSTQVIRAIEDVCHEHDFHTIVCNADDDPEKEKNYIEMLHAKQVDGLIIFPTGGNTALFKRMKKSQYPLVIMDRLLEDLAFPAVILDNEAAASLAVDHFVDRGYRSIGIMTTSITRNITPRVDRIKGYKKALEKHGIPVKDDYIRSLDLQHFEAALEEMLSLQAPPRALLAGNDLALMEILKFIKKKSLRIPEDVALIGIDDVSFASFYNPALTAVSQPAFKMGEKAAELLMKKIQDENGAIDEEVHRFEPELIERDSC</sequence>
<evidence type="ECO:0000256" key="2">
    <source>
        <dbReference type="ARBA" id="ARBA00023015"/>
    </source>
</evidence>
<protein>
    <submittedName>
        <fullName evidence="6">Putative HTH-type transcriptional regulator endR</fullName>
    </submittedName>
</protein>
<accession>A0A1D7QRK7</accession>
<dbReference type="PROSITE" id="PS50932">
    <property type="entry name" value="HTH_LACI_2"/>
    <property type="match status" value="1"/>
</dbReference>
<dbReference type="EMBL" id="CP012502">
    <property type="protein sequence ID" value="AOM81633.1"/>
    <property type="molecule type" value="Genomic_DNA"/>
</dbReference>
<dbReference type="GO" id="GO:0003700">
    <property type="term" value="F:DNA-binding transcription factor activity"/>
    <property type="evidence" value="ECO:0007669"/>
    <property type="project" value="TreeGrafter"/>
</dbReference>
<dbReference type="SMART" id="SM00354">
    <property type="entry name" value="HTH_LACI"/>
    <property type="match status" value="1"/>
</dbReference>
<dbReference type="CDD" id="cd19977">
    <property type="entry name" value="PBP1_EndR-like"/>
    <property type="match status" value="1"/>
</dbReference>
<dbReference type="Gene3D" id="3.40.50.2300">
    <property type="match status" value="2"/>
</dbReference>
<dbReference type="SUPFAM" id="SSF53822">
    <property type="entry name" value="Periplasmic binding protein-like I"/>
    <property type="match status" value="1"/>
</dbReference>
<dbReference type="Pfam" id="PF13377">
    <property type="entry name" value="Peripla_BP_3"/>
    <property type="match status" value="1"/>
</dbReference>
<keyword evidence="3" id="KW-0238">DNA-binding</keyword>
<dbReference type="PANTHER" id="PTHR30146:SF148">
    <property type="entry name" value="HTH-TYPE TRANSCRIPTIONAL REPRESSOR PURR-RELATED"/>
    <property type="match status" value="1"/>
</dbReference>
<evidence type="ECO:0000256" key="4">
    <source>
        <dbReference type="ARBA" id="ARBA00023163"/>
    </source>
</evidence>
<proteinExistence type="predicted"/>
<dbReference type="PATRIC" id="fig|632773.3.peg.257"/>
<dbReference type="PANTHER" id="PTHR30146">
    <property type="entry name" value="LACI-RELATED TRANSCRIPTIONAL REPRESSOR"/>
    <property type="match status" value="1"/>
</dbReference>
<keyword evidence="1" id="KW-0678">Repressor</keyword>
<dbReference type="STRING" id="632773.BBEV_0239"/>
<feature type="domain" description="HTH lacI-type" evidence="5">
    <location>
        <begin position="4"/>
        <end position="59"/>
    </location>
</feature>
<dbReference type="RefSeq" id="WP_069363789.1">
    <property type="nucleotide sequence ID" value="NZ_CP012502.1"/>
</dbReference>
<dbReference type="Pfam" id="PF00356">
    <property type="entry name" value="LacI"/>
    <property type="match status" value="1"/>
</dbReference>
<evidence type="ECO:0000256" key="3">
    <source>
        <dbReference type="ARBA" id="ARBA00023125"/>
    </source>
</evidence>
<reference evidence="6 7" key="1">
    <citation type="submission" date="2015-08" db="EMBL/GenBank/DDBJ databases">
        <title>The complete genome sequence of Bacillus beveridgei MLTeJB.</title>
        <authorList>
            <person name="Hanson T.E."/>
            <person name="Mesa C."/>
            <person name="Basesman S.M."/>
            <person name="Oremland R.S."/>
        </authorList>
    </citation>
    <scope>NUCLEOTIDE SEQUENCE [LARGE SCALE GENOMIC DNA]</scope>
    <source>
        <strain evidence="6 7">MLTeJB</strain>
    </source>
</reference>
<dbReference type="Gene3D" id="1.10.260.40">
    <property type="entry name" value="lambda repressor-like DNA-binding domains"/>
    <property type="match status" value="1"/>
</dbReference>
<dbReference type="OrthoDB" id="1639518at2"/>
<dbReference type="InterPro" id="IPR010982">
    <property type="entry name" value="Lambda_DNA-bd_dom_sf"/>
</dbReference>
<evidence type="ECO:0000313" key="7">
    <source>
        <dbReference type="Proteomes" id="UP000094463"/>
    </source>
</evidence>
<keyword evidence="2" id="KW-0805">Transcription regulation</keyword>
<dbReference type="InterPro" id="IPR028082">
    <property type="entry name" value="Peripla_BP_I"/>
</dbReference>
<keyword evidence="7" id="KW-1185">Reference proteome</keyword>
<dbReference type="SUPFAM" id="SSF47413">
    <property type="entry name" value="lambda repressor-like DNA-binding domains"/>
    <property type="match status" value="1"/>
</dbReference>
<dbReference type="CDD" id="cd01392">
    <property type="entry name" value="HTH_LacI"/>
    <property type="match status" value="1"/>
</dbReference>
<dbReference type="KEGG" id="bbev:BBEV_0239"/>